<keyword evidence="3 6" id="KW-0812">Transmembrane</keyword>
<name>A0A8J6LLN9_9FIRM</name>
<evidence type="ECO:0000256" key="2">
    <source>
        <dbReference type="ARBA" id="ARBA00022475"/>
    </source>
</evidence>
<dbReference type="Pfam" id="PF18955">
    <property type="entry name" value="DUF5698"/>
    <property type="match status" value="1"/>
</dbReference>
<dbReference type="RefSeq" id="WP_181339043.1">
    <property type="nucleotide sequence ID" value="NZ_JAAKDE010000005.1"/>
</dbReference>
<dbReference type="EMBL" id="JAAKDE010000005">
    <property type="protein sequence ID" value="MBA2132589.1"/>
    <property type="molecule type" value="Genomic_DNA"/>
</dbReference>
<evidence type="ECO:0000256" key="4">
    <source>
        <dbReference type="ARBA" id="ARBA00022989"/>
    </source>
</evidence>
<evidence type="ECO:0000256" key="1">
    <source>
        <dbReference type="ARBA" id="ARBA00004651"/>
    </source>
</evidence>
<keyword evidence="2 6" id="KW-1003">Cell membrane</keyword>
<gene>
    <name evidence="9" type="ORF">G5B42_03405</name>
</gene>
<evidence type="ECO:0000313" key="10">
    <source>
        <dbReference type="Proteomes" id="UP000657177"/>
    </source>
</evidence>
<keyword evidence="10" id="KW-1185">Reference proteome</keyword>
<keyword evidence="4 6" id="KW-1133">Transmembrane helix</keyword>
<dbReference type="CDD" id="cd16381">
    <property type="entry name" value="YitT_C_like_1"/>
    <property type="match status" value="1"/>
</dbReference>
<dbReference type="Pfam" id="PF10035">
    <property type="entry name" value="DUF2179"/>
    <property type="match status" value="1"/>
</dbReference>
<evidence type="ECO:0000256" key="5">
    <source>
        <dbReference type="ARBA" id="ARBA00023136"/>
    </source>
</evidence>
<sequence>MLLSLCLIFFARTTDVCLGTIRILFLTRGKRFHAALLGFFEVTINITALSQVVGNLDSPWKLLVYGLGFSFGNIVGGYLEEKLAVGYTFVELVPKNHTPELITALRDENFGVTVLEGEGRTGPRHILTIILRRKDLPRLRAVIDQIEPDVFYTELDARLIKGGYFRGMDKK</sequence>
<dbReference type="Proteomes" id="UP000657177">
    <property type="component" value="Unassembled WGS sequence"/>
</dbReference>
<accession>A0A8J6LLN9</accession>
<comment type="caution">
    <text evidence="9">The sequence shown here is derived from an EMBL/GenBank/DDBJ whole genome shotgun (WGS) entry which is preliminary data.</text>
</comment>
<dbReference type="InterPro" id="IPR019264">
    <property type="entry name" value="DUF2179"/>
</dbReference>
<reference evidence="9" key="1">
    <citation type="submission" date="2020-06" db="EMBL/GenBank/DDBJ databases">
        <title>Novel chitinolytic bacterium.</title>
        <authorList>
            <person name="Ungkulpasvich U."/>
            <person name="Kosugi A."/>
            <person name="Uke A."/>
        </authorList>
    </citation>
    <scope>NUCLEOTIDE SEQUENCE</scope>
    <source>
        <strain evidence="9">UUS1-1</strain>
    </source>
</reference>
<dbReference type="PANTHER" id="PTHR40060">
    <property type="entry name" value="UPF0316 PROTEIN YEBE"/>
    <property type="match status" value="1"/>
</dbReference>
<comment type="subcellular location">
    <subcellularLocation>
        <location evidence="1 6">Cell membrane</location>
        <topology evidence="1 6">Multi-pass membrane protein</topology>
    </subcellularLocation>
</comment>
<organism evidence="9 10">
    <name type="scientific">Capillibacterium thermochitinicola</name>
    <dbReference type="NCBI Taxonomy" id="2699427"/>
    <lineage>
        <taxon>Bacteria</taxon>
        <taxon>Bacillati</taxon>
        <taxon>Bacillota</taxon>
        <taxon>Capillibacterium</taxon>
    </lineage>
</organism>
<evidence type="ECO:0000259" key="7">
    <source>
        <dbReference type="Pfam" id="PF10035"/>
    </source>
</evidence>
<evidence type="ECO:0000259" key="8">
    <source>
        <dbReference type="Pfam" id="PF18955"/>
    </source>
</evidence>
<dbReference type="HAMAP" id="MF_01515">
    <property type="entry name" value="UPF0316"/>
    <property type="match status" value="1"/>
</dbReference>
<dbReference type="InterPro" id="IPR022930">
    <property type="entry name" value="UPF0316"/>
</dbReference>
<feature type="domain" description="DUF2179" evidence="7">
    <location>
        <begin position="110"/>
        <end position="162"/>
    </location>
</feature>
<feature type="domain" description="DUF5698" evidence="8">
    <location>
        <begin position="20"/>
        <end position="76"/>
    </location>
</feature>
<evidence type="ECO:0000313" key="9">
    <source>
        <dbReference type="EMBL" id="MBA2132589.1"/>
    </source>
</evidence>
<dbReference type="PANTHER" id="PTHR40060:SF1">
    <property type="entry name" value="UPF0316 PROTEIN YEBE"/>
    <property type="match status" value="1"/>
</dbReference>
<keyword evidence="5 6" id="KW-0472">Membrane</keyword>
<dbReference type="GO" id="GO:0005886">
    <property type="term" value="C:plasma membrane"/>
    <property type="evidence" value="ECO:0007669"/>
    <property type="project" value="UniProtKB-SubCell"/>
</dbReference>
<dbReference type="AlphaFoldDB" id="A0A8J6LLN9"/>
<proteinExistence type="inferred from homology"/>
<protein>
    <recommendedName>
        <fullName evidence="6">UPF0316 protein G5B42_03405</fullName>
    </recommendedName>
</protein>
<comment type="similarity">
    <text evidence="6">Belongs to the UPF0316 family.</text>
</comment>
<evidence type="ECO:0000256" key="3">
    <source>
        <dbReference type="ARBA" id="ARBA00022692"/>
    </source>
</evidence>
<evidence type="ECO:0000256" key="6">
    <source>
        <dbReference type="HAMAP-Rule" id="MF_01515"/>
    </source>
</evidence>
<dbReference type="InterPro" id="IPR044035">
    <property type="entry name" value="DUF5698"/>
</dbReference>